<proteinExistence type="predicted"/>
<evidence type="ECO:0000313" key="1">
    <source>
        <dbReference type="EMBL" id="EFP06301.1"/>
    </source>
</evidence>
<gene>
    <name evidence="1" type="ORF">CRE_06807</name>
</gene>
<dbReference type="OrthoDB" id="5788254at2759"/>
<dbReference type="InterPro" id="IPR035334">
    <property type="entry name" value="DUF5390"/>
</dbReference>
<dbReference type="GeneID" id="9814125"/>
<dbReference type="OMA" id="FHECHAV"/>
<dbReference type="Pfam" id="PF17365">
    <property type="entry name" value="DUF5390"/>
    <property type="match status" value="1"/>
</dbReference>
<evidence type="ECO:0000313" key="2">
    <source>
        <dbReference type="Proteomes" id="UP000008281"/>
    </source>
</evidence>
<keyword evidence="2" id="KW-1185">Reference proteome</keyword>
<dbReference type="KEGG" id="crq:GCK72_008192"/>
<dbReference type="FunCoup" id="E3MNW6">
    <property type="interactions" value="1080"/>
</dbReference>
<dbReference type="eggNOG" id="ENOG502TI8R">
    <property type="taxonomic scope" value="Eukaryota"/>
</dbReference>
<dbReference type="EMBL" id="DS268461">
    <property type="protein sequence ID" value="EFP06301.1"/>
    <property type="molecule type" value="Genomic_DNA"/>
</dbReference>
<dbReference type="CTD" id="9814125"/>
<name>E3MNW6_CAERE</name>
<sequence>MRLLLLFLTVLPTLLSALSPINIVRSRRFINPSPSDFALQKLDGDTDMTKDHTTFKEFVPYYIDLFKKMFSPKTRENYQAHIEYVDVQMMFNECNARQYENFAMFNHWLQQFVGNHEDPIIEIKSQRQTGEDMGEVMLNIDVQALWKYRVNFDMRVSFLNDQSLGWKVLFVDRSIGCHH</sequence>
<reference evidence="1" key="1">
    <citation type="submission" date="2007-07" db="EMBL/GenBank/DDBJ databases">
        <title>PCAP assembly of the Caenorhabditis remanei genome.</title>
        <authorList>
            <consortium name="The Caenorhabditis remanei Sequencing Consortium"/>
            <person name="Wilson R.K."/>
        </authorList>
    </citation>
    <scope>NUCLEOTIDE SEQUENCE [LARGE SCALE GENOMIC DNA]</scope>
    <source>
        <strain evidence="1">PB4641</strain>
    </source>
</reference>
<organism evidence="2">
    <name type="scientific">Caenorhabditis remanei</name>
    <name type="common">Caenorhabditis vulgaris</name>
    <dbReference type="NCBI Taxonomy" id="31234"/>
    <lineage>
        <taxon>Eukaryota</taxon>
        <taxon>Metazoa</taxon>
        <taxon>Ecdysozoa</taxon>
        <taxon>Nematoda</taxon>
        <taxon>Chromadorea</taxon>
        <taxon>Rhabditida</taxon>
        <taxon>Rhabditina</taxon>
        <taxon>Rhabditomorpha</taxon>
        <taxon>Rhabditoidea</taxon>
        <taxon>Rhabditidae</taxon>
        <taxon>Peloderinae</taxon>
        <taxon>Caenorhabditis</taxon>
    </lineage>
</organism>
<protein>
    <submittedName>
        <fullName evidence="1">Uncharacterized protein</fullName>
    </submittedName>
</protein>
<accession>E3MNW6</accession>
<dbReference type="HOGENOM" id="CLU_138123_0_0_1"/>
<dbReference type="AlphaFoldDB" id="E3MNW6"/>
<dbReference type="Proteomes" id="UP000008281">
    <property type="component" value="Unassembled WGS sequence"/>
</dbReference>